<evidence type="ECO:0000313" key="4">
    <source>
        <dbReference type="EMBL" id="TWT92784.1"/>
    </source>
</evidence>
<dbReference type="Pfam" id="PF03098">
    <property type="entry name" value="An_peroxidase"/>
    <property type="match status" value="1"/>
</dbReference>
<dbReference type="Proteomes" id="UP000320176">
    <property type="component" value="Unassembled WGS sequence"/>
</dbReference>
<evidence type="ECO:0000313" key="5">
    <source>
        <dbReference type="Proteomes" id="UP000320176"/>
    </source>
</evidence>
<dbReference type="SUPFAM" id="SSF117074">
    <property type="entry name" value="Hypothetical protein PA1324"/>
    <property type="match status" value="1"/>
</dbReference>
<dbReference type="InterPro" id="IPR019791">
    <property type="entry name" value="Haem_peroxidase_animal"/>
</dbReference>
<dbReference type="PRINTS" id="PR00457">
    <property type="entry name" value="ANPEROXIDASE"/>
</dbReference>
<comment type="subcellular location">
    <subcellularLocation>
        <location evidence="1">Secreted</location>
    </subcellularLocation>
</comment>
<keyword evidence="3" id="KW-0325">Glycoprotein</keyword>
<keyword evidence="5" id="KW-1185">Reference proteome</keyword>
<dbReference type="GO" id="GO:0004601">
    <property type="term" value="F:peroxidase activity"/>
    <property type="evidence" value="ECO:0007669"/>
    <property type="project" value="UniProtKB-KW"/>
</dbReference>
<sequence length="692" mass="74596">MMAGDVDSYRHNVFDAEDVNDDGVVSAIDALLVINAMHGDESIDKEMFSDVNGDGRRSALDALMVINRVRRDRMGLDDPDPADEPITLLPMLPSEVRSIDGSGNHIEHPDWGSSGQTLLRAAAAQYGDGIASPGGADRPSPREISNAIAGAAQTAARSERGLSAFLSVWGQFVDHDLGLTESVEDGDAFDIAIPMGDPMFDPGGTGEVVMPFKRSMIQEGTGTSAGNPAQHVNEITAYIDGSQVYGSDIETAHALRSFVGGRLTITAEGLLPMDDAGMVIAGDVRASENLSLTAIHTLFVREHNRLADRIADEDPAATDEQIYQRARAIVIGQIQSITYHEYLPALLGVHSVARYAGYDAQVNPGIVTEFSTAAYRFGHSTLNEDIKFLDNEGRPVRDAVPLKDAFFHSVMLEETGIDSILKYAASTRSLEVDVGVVDGLRNFLFGPPGAGGMDLVAMNIQRGRDHGLSDYNTTRVAFGLDPVESFDAITSDVMLQDELSRLYGDVNDIDLWVGLMAEDHLSDSSVGELTAAIIADQFGRSRDGDRFYFENIFSGDELRFISETTLADVIERNTQLDGLQANVFFMQSEVRGRVTVAMASGLTGKAALDAMSSTVDDRITGVAGFTLELLSVGGAVIDTAVTDQRGNYRFRSFPETGSYQVRLSETGDTQDVVISGGGDRIRGVDFEVMTNF</sequence>
<dbReference type="Gene3D" id="1.10.1330.10">
    <property type="entry name" value="Dockerin domain"/>
    <property type="match status" value="1"/>
</dbReference>
<gene>
    <name evidence="4" type="ORF">Pla52n_61490</name>
</gene>
<keyword evidence="4" id="KW-0575">Peroxidase</keyword>
<keyword evidence="4" id="KW-0560">Oxidoreductase</keyword>
<evidence type="ECO:0000256" key="2">
    <source>
        <dbReference type="ARBA" id="ARBA00022525"/>
    </source>
</evidence>
<dbReference type="CDD" id="cd09822">
    <property type="entry name" value="peroxinectin_like_bacterial"/>
    <property type="match status" value="1"/>
</dbReference>
<dbReference type="InterPro" id="IPR013783">
    <property type="entry name" value="Ig-like_fold"/>
</dbReference>
<evidence type="ECO:0000256" key="1">
    <source>
        <dbReference type="ARBA" id="ARBA00004613"/>
    </source>
</evidence>
<dbReference type="InterPro" id="IPR037120">
    <property type="entry name" value="Haem_peroxidase_sf_animal"/>
</dbReference>
<dbReference type="PROSITE" id="PS50292">
    <property type="entry name" value="PEROXIDASE_3"/>
    <property type="match status" value="1"/>
</dbReference>
<dbReference type="GO" id="GO:0000272">
    <property type="term" value="P:polysaccharide catabolic process"/>
    <property type="evidence" value="ECO:0007669"/>
    <property type="project" value="InterPro"/>
</dbReference>
<dbReference type="RefSeq" id="WP_315855018.1">
    <property type="nucleotide sequence ID" value="NZ_CP151726.1"/>
</dbReference>
<dbReference type="EMBL" id="SJPN01000010">
    <property type="protein sequence ID" value="TWT92784.1"/>
    <property type="molecule type" value="Genomic_DNA"/>
</dbReference>
<keyword evidence="2" id="KW-0964">Secreted</keyword>
<dbReference type="Pfam" id="PF00404">
    <property type="entry name" value="Dockerin_1"/>
    <property type="match status" value="1"/>
</dbReference>
<dbReference type="Gene3D" id="1.10.640.10">
    <property type="entry name" value="Haem peroxidase domain superfamily, animal type"/>
    <property type="match status" value="1"/>
</dbReference>
<dbReference type="SUPFAM" id="SSF48113">
    <property type="entry name" value="Heme-dependent peroxidases"/>
    <property type="match status" value="1"/>
</dbReference>
<dbReference type="InterPro" id="IPR036439">
    <property type="entry name" value="Dockerin_dom_sf"/>
</dbReference>
<dbReference type="GO" id="GO:0006979">
    <property type="term" value="P:response to oxidative stress"/>
    <property type="evidence" value="ECO:0007669"/>
    <property type="project" value="InterPro"/>
</dbReference>
<dbReference type="SUPFAM" id="SSF63446">
    <property type="entry name" value="Type I dockerin domain"/>
    <property type="match status" value="1"/>
</dbReference>
<organism evidence="4 5">
    <name type="scientific">Stieleria varia</name>
    <dbReference type="NCBI Taxonomy" id="2528005"/>
    <lineage>
        <taxon>Bacteria</taxon>
        <taxon>Pseudomonadati</taxon>
        <taxon>Planctomycetota</taxon>
        <taxon>Planctomycetia</taxon>
        <taxon>Pirellulales</taxon>
        <taxon>Pirellulaceae</taxon>
        <taxon>Stieleria</taxon>
    </lineage>
</organism>
<comment type="caution">
    <text evidence="4">The sequence shown here is derived from an EMBL/GenBank/DDBJ whole genome shotgun (WGS) entry which is preliminary data.</text>
</comment>
<name>A0A5C5ZYT7_9BACT</name>
<dbReference type="Gene3D" id="2.60.40.10">
    <property type="entry name" value="Immunoglobulins"/>
    <property type="match status" value="1"/>
</dbReference>
<evidence type="ECO:0000256" key="3">
    <source>
        <dbReference type="ARBA" id="ARBA00023180"/>
    </source>
</evidence>
<accession>A0A5C5ZYT7</accession>
<dbReference type="InterPro" id="IPR010255">
    <property type="entry name" value="Haem_peroxidase_sf"/>
</dbReference>
<dbReference type="AlphaFoldDB" id="A0A5C5ZYT7"/>
<dbReference type="InterPro" id="IPR002105">
    <property type="entry name" value="Dockerin_1_rpt"/>
</dbReference>
<dbReference type="GO" id="GO:0020037">
    <property type="term" value="F:heme binding"/>
    <property type="evidence" value="ECO:0007669"/>
    <property type="project" value="InterPro"/>
</dbReference>
<proteinExistence type="predicted"/>
<dbReference type="PANTHER" id="PTHR11475:SF4">
    <property type="entry name" value="CHORION PEROXIDASE"/>
    <property type="match status" value="1"/>
</dbReference>
<protein>
    <submittedName>
        <fullName evidence="4">Peroxidase</fullName>
    </submittedName>
</protein>
<dbReference type="GO" id="GO:0004553">
    <property type="term" value="F:hydrolase activity, hydrolyzing O-glycosyl compounds"/>
    <property type="evidence" value="ECO:0007669"/>
    <property type="project" value="InterPro"/>
</dbReference>
<reference evidence="4 5" key="1">
    <citation type="submission" date="2019-02" db="EMBL/GenBank/DDBJ databases">
        <title>Deep-cultivation of Planctomycetes and their phenomic and genomic characterization uncovers novel biology.</title>
        <authorList>
            <person name="Wiegand S."/>
            <person name="Jogler M."/>
            <person name="Boedeker C."/>
            <person name="Pinto D."/>
            <person name="Vollmers J."/>
            <person name="Rivas-Marin E."/>
            <person name="Kohn T."/>
            <person name="Peeters S.H."/>
            <person name="Heuer A."/>
            <person name="Rast P."/>
            <person name="Oberbeckmann S."/>
            <person name="Bunk B."/>
            <person name="Jeske O."/>
            <person name="Meyerdierks A."/>
            <person name="Storesund J.E."/>
            <person name="Kallscheuer N."/>
            <person name="Luecker S."/>
            <person name="Lage O.M."/>
            <person name="Pohl T."/>
            <person name="Merkel B.J."/>
            <person name="Hornburger P."/>
            <person name="Mueller R.-W."/>
            <person name="Bruemmer F."/>
            <person name="Labrenz M."/>
            <person name="Spormann A.M."/>
            <person name="Op Den Camp H."/>
            <person name="Overmann J."/>
            <person name="Amann R."/>
            <person name="Jetten M.S.M."/>
            <person name="Mascher T."/>
            <person name="Medema M.H."/>
            <person name="Devos D.P."/>
            <person name="Kaster A.-K."/>
            <person name="Ovreas L."/>
            <person name="Rohde M."/>
            <person name="Galperin M.Y."/>
            <person name="Jogler C."/>
        </authorList>
    </citation>
    <scope>NUCLEOTIDE SEQUENCE [LARGE SCALE GENOMIC DNA]</scope>
    <source>
        <strain evidence="4 5">Pla52n</strain>
    </source>
</reference>
<dbReference type="PANTHER" id="PTHR11475">
    <property type="entry name" value="OXIDASE/PEROXIDASE"/>
    <property type="match status" value="1"/>
</dbReference>
<dbReference type="GO" id="GO:0005576">
    <property type="term" value="C:extracellular region"/>
    <property type="evidence" value="ECO:0007669"/>
    <property type="project" value="UniProtKB-SubCell"/>
</dbReference>